<accession>A0A2G5E384</accession>
<dbReference type="InParanoid" id="A0A2G5E384"/>
<feature type="signal peptide" evidence="2">
    <location>
        <begin position="1"/>
        <end position="22"/>
    </location>
</feature>
<evidence type="ECO:0000313" key="3">
    <source>
        <dbReference type="EMBL" id="PIA50171.1"/>
    </source>
</evidence>
<organism evidence="3 4">
    <name type="scientific">Aquilegia coerulea</name>
    <name type="common">Rocky mountain columbine</name>
    <dbReference type="NCBI Taxonomy" id="218851"/>
    <lineage>
        <taxon>Eukaryota</taxon>
        <taxon>Viridiplantae</taxon>
        <taxon>Streptophyta</taxon>
        <taxon>Embryophyta</taxon>
        <taxon>Tracheophyta</taxon>
        <taxon>Spermatophyta</taxon>
        <taxon>Magnoliopsida</taxon>
        <taxon>Ranunculales</taxon>
        <taxon>Ranunculaceae</taxon>
        <taxon>Thalictroideae</taxon>
        <taxon>Aquilegia</taxon>
    </lineage>
</organism>
<keyword evidence="2" id="KW-0732">Signal</keyword>
<feature type="compositionally biased region" description="Basic and acidic residues" evidence="1">
    <location>
        <begin position="53"/>
        <end position="68"/>
    </location>
</feature>
<dbReference type="Proteomes" id="UP000230069">
    <property type="component" value="Unassembled WGS sequence"/>
</dbReference>
<dbReference type="AlphaFoldDB" id="A0A2G5E384"/>
<dbReference type="OrthoDB" id="1911637at2759"/>
<keyword evidence="4" id="KW-1185">Reference proteome</keyword>
<sequence length="195" mass="21518">MSIHSTILLLLILCLLSMHACSSRPLSNKHSAQKKLPHSIKAGKVTTMLHSTTSKEKEVKVLKHHEGIDDASTTTGQKTNKEKISKDLRSLTKEVEAKKKMSNPAGVAQRDQSLVSVSFLIPRKKQGSEVIMSYDVGLRHSNIEGLEMKAQSVLGSHPHGTEETINSKENGVDHNVVAMDYEPPHRRPPIHNLSP</sequence>
<evidence type="ECO:0000256" key="1">
    <source>
        <dbReference type="SAM" id="MobiDB-lite"/>
    </source>
</evidence>
<evidence type="ECO:0000256" key="2">
    <source>
        <dbReference type="SAM" id="SignalP"/>
    </source>
</evidence>
<feature type="region of interest" description="Disordered" evidence="1">
    <location>
        <begin position="51"/>
        <end position="83"/>
    </location>
</feature>
<dbReference type="PANTHER" id="PTHR34961">
    <property type="entry name" value="TRANSMEMBRANE PROTEIN"/>
    <property type="match status" value="1"/>
</dbReference>
<name>A0A2G5E384_AQUCA</name>
<gene>
    <name evidence="3" type="ORF">AQUCO_01300721v1</name>
</gene>
<feature type="chain" id="PRO_5013566031" evidence="2">
    <location>
        <begin position="23"/>
        <end position="195"/>
    </location>
</feature>
<evidence type="ECO:0000313" key="4">
    <source>
        <dbReference type="Proteomes" id="UP000230069"/>
    </source>
</evidence>
<reference evidence="3 4" key="1">
    <citation type="submission" date="2017-09" db="EMBL/GenBank/DDBJ databases">
        <title>WGS assembly of Aquilegia coerulea Goldsmith.</title>
        <authorList>
            <person name="Hodges S."/>
            <person name="Kramer E."/>
            <person name="Nordborg M."/>
            <person name="Tomkins J."/>
            <person name="Borevitz J."/>
            <person name="Derieg N."/>
            <person name="Yan J."/>
            <person name="Mihaltcheva S."/>
            <person name="Hayes R.D."/>
            <person name="Rokhsar D."/>
        </authorList>
    </citation>
    <scope>NUCLEOTIDE SEQUENCE [LARGE SCALE GENOMIC DNA]</scope>
    <source>
        <strain evidence="4">cv. Goldsmith</strain>
    </source>
</reference>
<proteinExistence type="predicted"/>
<dbReference type="EMBL" id="KZ305030">
    <property type="protein sequence ID" value="PIA50171.1"/>
    <property type="molecule type" value="Genomic_DNA"/>
</dbReference>
<protein>
    <submittedName>
        <fullName evidence="3">Uncharacterized protein</fullName>
    </submittedName>
</protein>
<dbReference type="PANTHER" id="PTHR34961:SF7">
    <property type="entry name" value="TRANSMEMBRANE PROTEIN"/>
    <property type="match status" value="1"/>
</dbReference>
<dbReference type="InterPro" id="IPR053313">
    <property type="entry name" value="RGF"/>
</dbReference>